<gene>
    <name evidence="11" type="primary">nadD</name>
    <name evidence="13" type="ORF">Kalk_16250</name>
</gene>
<keyword evidence="4 11" id="KW-0662">Pyridine nucleotide biosynthesis</keyword>
<keyword evidence="6 11" id="KW-0548">Nucleotidyltransferase</keyword>
<comment type="function">
    <text evidence="1 11">Catalyzes the reversible adenylation of nicotinate mononucleotide (NaMN) to nicotinic acid adenine dinucleotide (NaAD).</text>
</comment>
<dbReference type="InterPro" id="IPR005248">
    <property type="entry name" value="NadD/NMNAT"/>
</dbReference>
<dbReference type="GO" id="GO:0009435">
    <property type="term" value="P:NAD+ biosynthetic process"/>
    <property type="evidence" value="ECO:0007669"/>
    <property type="project" value="UniProtKB-UniRule"/>
</dbReference>
<protein>
    <recommendedName>
        <fullName evidence="11">Probable nicotinate-nucleotide adenylyltransferase</fullName>
        <ecNumber evidence="11">2.7.7.18</ecNumber>
    </recommendedName>
    <alternativeName>
        <fullName evidence="11">Deamido-NAD(+) diphosphorylase</fullName>
    </alternativeName>
    <alternativeName>
        <fullName evidence="11">Deamido-NAD(+) pyrophosphorylase</fullName>
    </alternativeName>
    <alternativeName>
        <fullName evidence="11">Nicotinate mononucleotide adenylyltransferase</fullName>
        <shortName evidence="11">NaMN adenylyltransferase</shortName>
    </alternativeName>
</protein>
<evidence type="ECO:0000256" key="10">
    <source>
        <dbReference type="ARBA" id="ARBA00048721"/>
    </source>
</evidence>
<organism evidence="13 14">
    <name type="scientific">Ketobacter alkanivorans</name>
    <dbReference type="NCBI Taxonomy" id="1917421"/>
    <lineage>
        <taxon>Bacteria</taxon>
        <taxon>Pseudomonadati</taxon>
        <taxon>Pseudomonadota</taxon>
        <taxon>Gammaproteobacteria</taxon>
        <taxon>Pseudomonadales</taxon>
        <taxon>Ketobacteraceae</taxon>
        <taxon>Ketobacter</taxon>
    </lineage>
</organism>
<dbReference type="GO" id="GO:0004515">
    <property type="term" value="F:nicotinate-nucleotide adenylyltransferase activity"/>
    <property type="evidence" value="ECO:0007669"/>
    <property type="project" value="UniProtKB-UniRule"/>
</dbReference>
<sequence length="225" mass="25410">MDKSASNATGVLGGTFDPIHTGHLRLAWEAKSRLSLDFVRLVPCHVPTHRESPDTTAKHRLTMAELACIGVPGFEVDNWEITRNDPSYSVSTLLHVREQIGDAAQLVFIMGMDAFNQFSNWHEWQTILTVAHLWVAHRPGNKLPEDDTTEYQLLQQLQCPADELKTCPAGKIHVHETTALDISATKLRQQIAEGITPRFLLPDAVWAYIQQNKLYGYRNENRSND</sequence>
<keyword evidence="5 11" id="KW-0808">Transferase</keyword>
<dbReference type="AlphaFoldDB" id="A0A2K9LR00"/>
<dbReference type="NCBIfam" id="TIGR00125">
    <property type="entry name" value="cyt_tran_rel"/>
    <property type="match status" value="1"/>
</dbReference>
<evidence type="ECO:0000313" key="14">
    <source>
        <dbReference type="Proteomes" id="UP000235116"/>
    </source>
</evidence>
<dbReference type="NCBIfam" id="TIGR00482">
    <property type="entry name" value="nicotinate (nicotinamide) nucleotide adenylyltransferase"/>
    <property type="match status" value="1"/>
</dbReference>
<keyword evidence="8 11" id="KW-0067">ATP-binding</keyword>
<dbReference type="InterPro" id="IPR004821">
    <property type="entry name" value="Cyt_trans-like"/>
</dbReference>
<comment type="pathway">
    <text evidence="2 11">Cofactor biosynthesis; NAD(+) biosynthesis; deamido-NAD(+) from nicotinate D-ribonucleotide: step 1/1.</text>
</comment>
<dbReference type="EC" id="2.7.7.18" evidence="11"/>
<reference evidence="14" key="1">
    <citation type="submission" date="2017-08" db="EMBL/GenBank/DDBJ databases">
        <title>Direct submision.</title>
        <authorList>
            <person name="Kim S.-J."/>
            <person name="Rhee S.-K."/>
        </authorList>
    </citation>
    <scope>NUCLEOTIDE SEQUENCE [LARGE SCALE GENOMIC DNA]</scope>
    <source>
        <strain evidence="14">GI5</strain>
    </source>
</reference>
<keyword evidence="7 11" id="KW-0547">Nucleotide-binding</keyword>
<name>A0A2K9LR00_9GAMM</name>
<feature type="domain" description="Cytidyltransferase-like" evidence="12">
    <location>
        <begin position="11"/>
        <end position="189"/>
    </location>
</feature>
<proteinExistence type="inferred from homology"/>
<evidence type="ECO:0000256" key="1">
    <source>
        <dbReference type="ARBA" id="ARBA00002324"/>
    </source>
</evidence>
<evidence type="ECO:0000256" key="8">
    <source>
        <dbReference type="ARBA" id="ARBA00022840"/>
    </source>
</evidence>
<evidence type="ECO:0000256" key="5">
    <source>
        <dbReference type="ARBA" id="ARBA00022679"/>
    </source>
</evidence>
<evidence type="ECO:0000259" key="12">
    <source>
        <dbReference type="Pfam" id="PF01467"/>
    </source>
</evidence>
<evidence type="ECO:0000313" key="13">
    <source>
        <dbReference type="EMBL" id="AUM13885.1"/>
    </source>
</evidence>
<dbReference type="NCBIfam" id="NF000840">
    <property type="entry name" value="PRK00071.1-3"/>
    <property type="match status" value="1"/>
</dbReference>
<comment type="similarity">
    <text evidence="3 11">Belongs to the NadD family.</text>
</comment>
<keyword evidence="14" id="KW-1185">Reference proteome</keyword>
<accession>A0A2K9LR00</accession>
<evidence type="ECO:0000256" key="3">
    <source>
        <dbReference type="ARBA" id="ARBA00009014"/>
    </source>
</evidence>
<dbReference type="OrthoDB" id="5295945at2"/>
<dbReference type="Gene3D" id="3.40.50.620">
    <property type="entry name" value="HUPs"/>
    <property type="match status" value="1"/>
</dbReference>
<comment type="catalytic activity">
    <reaction evidence="10 11">
        <text>nicotinate beta-D-ribonucleotide + ATP + H(+) = deamido-NAD(+) + diphosphate</text>
        <dbReference type="Rhea" id="RHEA:22860"/>
        <dbReference type="ChEBI" id="CHEBI:15378"/>
        <dbReference type="ChEBI" id="CHEBI:30616"/>
        <dbReference type="ChEBI" id="CHEBI:33019"/>
        <dbReference type="ChEBI" id="CHEBI:57502"/>
        <dbReference type="ChEBI" id="CHEBI:58437"/>
        <dbReference type="EC" id="2.7.7.18"/>
    </reaction>
</comment>
<evidence type="ECO:0000256" key="2">
    <source>
        <dbReference type="ARBA" id="ARBA00005019"/>
    </source>
</evidence>
<evidence type="ECO:0000256" key="4">
    <source>
        <dbReference type="ARBA" id="ARBA00022642"/>
    </source>
</evidence>
<dbReference type="HAMAP" id="MF_00244">
    <property type="entry name" value="NaMN_adenylyltr"/>
    <property type="match status" value="1"/>
</dbReference>
<dbReference type="KEGG" id="kak:Kalk_16250"/>
<keyword evidence="9 11" id="KW-0520">NAD</keyword>
<dbReference type="Proteomes" id="UP000235116">
    <property type="component" value="Chromosome"/>
</dbReference>
<dbReference type="EMBL" id="CP022684">
    <property type="protein sequence ID" value="AUM13885.1"/>
    <property type="molecule type" value="Genomic_DNA"/>
</dbReference>
<evidence type="ECO:0000256" key="7">
    <source>
        <dbReference type="ARBA" id="ARBA00022741"/>
    </source>
</evidence>
<dbReference type="PANTHER" id="PTHR39321:SF3">
    <property type="entry name" value="PHOSPHOPANTETHEINE ADENYLYLTRANSFERASE"/>
    <property type="match status" value="1"/>
</dbReference>
<dbReference type="Pfam" id="PF01467">
    <property type="entry name" value="CTP_transf_like"/>
    <property type="match status" value="1"/>
</dbReference>
<dbReference type="RefSeq" id="WP_101895260.1">
    <property type="nucleotide sequence ID" value="NZ_CP022684.1"/>
</dbReference>
<dbReference type="NCBIfam" id="NF000839">
    <property type="entry name" value="PRK00071.1-1"/>
    <property type="match status" value="1"/>
</dbReference>
<dbReference type="PANTHER" id="PTHR39321">
    <property type="entry name" value="NICOTINATE-NUCLEOTIDE ADENYLYLTRANSFERASE-RELATED"/>
    <property type="match status" value="1"/>
</dbReference>
<evidence type="ECO:0000256" key="11">
    <source>
        <dbReference type="HAMAP-Rule" id="MF_00244"/>
    </source>
</evidence>
<dbReference type="UniPathway" id="UPA00253">
    <property type="reaction ID" value="UER00332"/>
</dbReference>
<evidence type="ECO:0000256" key="6">
    <source>
        <dbReference type="ARBA" id="ARBA00022695"/>
    </source>
</evidence>
<dbReference type="SUPFAM" id="SSF52374">
    <property type="entry name" value="Nucleotidylyl transferase"/>
    <property type="match status" value="1"/>
</dbReference>
<evidence type="ECO:0000256" key="9">
    <source>
        <dbReference type="ARBA" id="ARBA00023027"/>
    </source>
</evidence>
<dbReference type="CDD" id="cd02165">
    <property type="entry name" value="NMNAT"/>
    <property type="match status" value="1"/>
</dbReference>
<dbReference type="GO" id="GO:0005524">
    <property type="term" value="F:ATP binding"/>
    <property type="evidence" value="ECO:0007669"/>
    <property type="project" value="UniProtKB-KW"/>
</dbReference>
<dbReference type="InterPro" id="IPR014729">
    <property type="entry name" value="Rossmann-like_a/b/a_fold"/>
</dbReference>